<reference evidence="2" key="1">
    <citation type="submission" date="2023-09" db="EMBL/GenBank/DDBJ databases">
        <title>Flavobacterium sp. 20NA77.7 isolated from freshwater.</title>
        <authorList>
            <person name="Le V."/>
            <person name="Ko S.-R."/>
            <person name="Ahn C.-Y."/>
            <person name="Oh H.-M."/>
        </authorList>
    </citation>
    <scope>NUCLEOTIDE SEQUENCE</scope>
    <source>
        <strain evidence="2">20NA77.7</strain>
    </source>
</reference>
<dbReference type="EMBL" id="CP133721">
    <property type="protein sequence ID" value="WMW78743.1"/>
    <property type="molecule type" value="Genomic_DNA"/>
</dbReference>
<evidence type="ECO:0000313" key="3">
    <source>
        <dbReference type="Proteomes" id="UP001180481"/>
    </source>
</evidence>
<evidence type="ECO:0000313" key="2">
    <source>
        <dbReference type="EMBL" id="WMW78743.1"/>
    </source>
</evidence>
<dbReference type="PANTHER" id="PTHR43792">
    <property type="entry name" value="GNAT FAMILY, PUTATIVE (AFU_ORTHOLOGUE AFUA_3G00765)-RELATED-RELATED"/>
    <property type="match status" value="1"/>
</dbReference>
<dbReference type="Pfam" id="PF13302">
    <property type="entry name" value="Acetyltransf_3"/>
    <property type="match status" value="1"/>
</dbReference>
<dbReference type="Proteomes" id="UP001180481">
    <property type="component" value="Chromosome"/>
</dbReference>
<dbReference type="PANTHER" id="PTHR43792:SF16">
    <property type="entry name" value="N-ACETYLTRANSFERASE DOMAIN-CONTAINING PROTEIN"/>
    <property type="match status" value="1"/>
</dbReference>
<dbReference type="InterPro" id="IPR016181">
    <property type="entry name" value="Acyl_CoA_acyltransferase"/>
</dbReference>
<name>A0ABY9RBW9_9FLAO</name>
<dbReference type="InterPro" id="IPR051531">
    <property type="entry name" value="N-acetyltransferase"/>
</dbReference>
<feature type="domain" description="N-acetyltransferase" evidence="1">
    <location>
        <begin position="10"/>
        <end position="173"/>
    </location>
</feature>
<dbReference type="RefSeq" id="WP_309533035.1">
    <property type="nucleotide sequence ID" value="NZ_CP133721.1"/>
</dbReference>
<dbReference type="SUPFAM" id="SSF55729">
    <property type="entry name" value="Acyl-CoA N-acyltransferases (Nat)"/>
    <property type="match status" value="1"/>
</dbReference>
<organism evidence="2 3">
    <name type="scientific">Flavobacterium nakdongensis</name>
    <dbReference type="NCBI Taxonomy" id="3073563"/>
    <lineage>
        <taxon>Bacteria</taxon>
        <taxon>Pseudomonadati</taxon>
        <taxon>Bacteroidota</taxon>
        <taxon>Flavobacteriia</taxon>
        <taxon>Flavobacteriales</taxon>
        <taxon>Flavobacteriaceae</taxon>
        <taxon>Flavobacterium</taxon>
    </lineage>
</organism>
<protein>
    <submittedName>
        <fullName evidence="2">GNAT family N-acetyltransferase</fullName>
    </submittedName>
</protein>
<evidence type="ECO:0000259" key="1">
    <source>
        <dbReference type="PROSITE" id="PS51186"/>
    </source>
</evidence>
<dbReference type="PROSITE" id="PS51186">
    <property type="entry name" value="GNAT"/>
    <property type="match status" value="1"/>
</dbReference>
<keyword evidence="3" id="KW-1185">Reference proteome</keyword>
<accession>A0ABY9RBW9</accession>
<dbReference type="Gene3D" id="3.40.630.30">
    <property type="match status" value="1"/>
</dbReference>
<gene>
    <name evidence="2" type="ORF">RF683_04685</name>
</gene>
<sequence length="184" mass="21797">MNVILESERLLYRPLELTDAEALFELNKNPNVHRYLWQKPEVEIDESLKVIEYVQRQYKENGIGRFATILKETSEFIGWTGIKFVNDHVENGNTNFYDYGYRLAENHWNKGYATEATKFWLDYGFNQMNINIINAYTHAENGASNRVLSKCGMVFMEDYPDKDGITWKWWQLESKKYKSKSQNP</sequence>
<proteinExistence type="predicted"/>
<dbReference type="InterPro" id="IPR000182">
    <property type="entry name" value="GNAT_dom"/>
</dbReference>